<feature type="compositionally biased region" description="Basic and acidic residues" evidence="1">
    <location>
        <begin position="196"/>
        <end position="211"/>
    </location>
</feature>
<keyword evidence="3" id="KW-1185">Reference proteome</keyword>
<dbReference type="EMBL" id="JBFQXQ010000001">
    <property type="protein sequence ID" value="MEX3170768.1"/>
    <property type="molecule type" value="Genomic_DNA"/>
</dbReference>
<sequence length="281" mass="32213">MANSFNKMIDEKIIKRGKTSMLIRLDDIHIKPDFNRRVDSERYREANERLYQYRLKGGKVPNLEVIPRDEGGVWIVEGHRRNLIDHRLRDEAGKPVEWIKIEPFEGNDVDRIARIKTSNNQLPLTDYEEALLVKDLQNLNLSADKTAEALHIPRYKVDNALVLLSANHDVHQLVEDGMVDVPLAVERIKKHGEKAGDVLRKDADKAREKGKSKATKSTAIPQFSATRARRLCELLYDASPMLREEGDVLLLLPGTREEINKILNEYRQQNPAQEAIDDQAI</sequence>
<dbReference type="RefSeq" id="WP_368453059.1">
    <property type="nucleotide sequence ID" value="NZ_JBFQXQ010000001.1"/>
</dbReference>
<dbReference type="Proteomes" id="UP001558101">
    <property type="component" value="Unassembled WGS sequence"/>
</dbReference>
<evidence type="ECO:0000313" key="3">
    <source>
        <dbReference type="Proteomes" id="UP001558101"/>
    </source>
</evidence>
<reference evidence="2 3" key="1">
    <citation type="submission" date="2024-07" db="EMBL/GenBank/DDBJ databases">
        <title>Genomes of novel Serratia strains from suburban soil.</title>
        <authorList>
            <person name="Markert E.X."/>
            <person name="Severe K."/>
            <person name="Severe L."/>
            <person name="Twing K.I."/>
            <person name="Ward L.M."/>
        </authorList>
    </citation>
    <scope>NUCLEOTIDE SEQUENCE [LARGE SCALE GENOMIC DNA]</scope>
    <source>
        <strain evidence="2 3">3C-UT</strain>
    </source>
</reference>
<evidence type="ECO:0000313" key="2">
    <source>
        <dbReference type="EMBL" id="MEX3170768.1"/>
    </source>
</evidence>
<feature type="region of interest" description="Disordered" evidence="1">
    <location>
        <begin position="196"/>
        <end position="218"/>
    </location>
</feature>
<accession>A0ABV3UBB7</accession>
<proteinExistence type="predicted"/>
<name>A0ABV3UBB7_9GAMM</name>
<evidence type="ECO:0000256" key="1">
    <source>
        <dbReference type="SAM" id="MobiDB-lite"/>
    </source>
</evidence>
<organism evidence="2 3">
    <name type="scientific">Serratia quinivorans</name>
    <dbReference type="NCBI Taxonomy" id="137545"/>
    <lineage>
        <taxon>Bacteria</taxon>
        <taxon>Pseudomonadati</taxon>
        <taxon>Pseudomonadota</taxon>
        <taxon>Gammaproteobacteria</taxon>
        <taxon>Enterobacterales</taxon>
        <taxon>Yersiniaceae</taxon>
        <taxon>Serratia</taxon>
    </lineage>
</organism>
<gene>
    <name evidence="2" type="ORF">AB4M04_01550</name>
</gene>
<protein>
    <submittedName>
        <fullName evidence="2">Chromosome partitioning protein ParB</fullName>
    </submittedName>
</protein>
<comment type="caution">
    <text evidence="2">The sequence shown here is derived from an EMBL/GenBank/DDBJ whole genome shotgun (WGS) entry which is preliminary data.</text>
</comment>
<dbReference type="SUPFAM" id="SSF109709">
    <property type="entry name" value="KorB DNA-binding domain-like"/>
    <property type="match status" value="1"/>
</dbReference>